<dbReference type="AlphaFoldDB" id="A0A9W7CXJ8"/>
<gene>
    <name evidence="1" type="ORF">Pfra01_001550000</name>
</gene>
<dbReference type="EMBL" id="BSXT01001681">
    <property type="protein sequence ID" value="GMF44472.1"/>
    <property type="molecule type" value="Genomic_DNA"/>
</dbReference>
<sequence length="254" mass="29607">MQQEAQDDWSTWVDFAVYAYNSGRHSTVNLSPNELMMGRRLRAPNELLRTMNVREAGELPTYHRRLLTAMKASHEVAEQARRREQQRQARYYNQKVRRKREFKVGDRVWMFRPPMGPKALKFVHNWIDPLRVARGLEEQLDYEDYGSVHDAATREAVTTATAPIEATTAASSEKRGRVAMVSAEAKRTASEAVVELRRRRRRNDAGQYVLEYEVQPVEARRRGDEERRWVGIREYDELVQADRIVEDAVCEEGV</sequence>
<organism evidence="1 2">
    <name type="scientific">Phytophthora fragariaefolia</name>
    <dbReference type="NCBI Taxonomy" id="1490495"/>
    <lineage>
        <taxon>Eukaryota</taxon>
        <taxon>Sar</taxon>
        <taxon>Stramenopiles</taxon>
        <taxon>Oomycota</taxon>
        <taxon>Peronosporomycetes</taxon>
        <taxon>Peronosporales</taxon>
        <taxon>Peronosporaceae</taxon>
        <taxon>Phytophthora</taxon>
    </lineage>
</organism>
<keyword evidence="2" id="KW-1185">Reference proteome</keyword>
<dbReference type="GO" id="GO:0003676">
    <property type="term" value="F:nucleic acid binding"/>
    <property type="evidence" value="ECO:0007669"/>
    <property type="project" value="InterPro"/>
</dbReference>
<dbReference type="PANTHER" id="PTHR37984:SF5">
    <property type="entry name" value="PROTEIN NYNRIN-LIKE"/>
    <property type="match status" value="1"/>
</dbReference>
<reference evidence="1" key="1">
    <citation type="submission" date="2023-04" db="EMBL/GenBank/DDBJ databases">
        <title>Phytophthora fragariaefolia NBRC 109709.</title>
        <authorList>
            <person name="Ichikawa N."/>
            <person name="Sato H."/>
            <person name="Tonouchi N."/>
        </authorList>
    </citation>
    <scope>NUCLEOTIDE SEQUENCE</scope>
    <source>
        <strain evidence="1">NBRC 109709</strain>
    </source>
</reference>
<comment type="caution">
    <text evidence="1">The sequence shown here is derived from an EMBL/GenBank/DDBJ whole genome shotgun (WGS) entry which is preliminary data.</text>
</comment>
<evidence type="ECO:0000313" key="2">
    <source>
        <dbReference type="Proteomes" id="UP001165121"/>
    </source>
</evidence>
<protein>
    <submittedName>
        <fullName evidence="1">Unnamed protein product</fullName>
    </submittedName>
</protein>
<dbReference type="InterPro" id="IPR050951">
    <property type="entry name" value="Retrovirus_Pol_polyprotein"/>
</dbReference>
<dbReference type="PANTHER" id="PTHR37984">
    <property type="entry name" value="PROTEIN CBG26694"/>
    <property type="match status" value="1"/>
</dbReference>
<proteinExistence type="predicted"/>
<accession>A0A9W7CXJ8</accession>
<name>A0A9W7CXJ8_9STRA</name>
<dbReference type="OrthoDB" id="413122at2759"/>
<dbReference type="Proteomes" id="UP001165121">
    <property type="component" value="Unassembled WGS sequence"/>
</dbReference>
<dbReference type="Gene3D" id="3.30.420.10">
    <property type="entry name" value="Ribonuclease H-like superfamily/Ribonuclease H"/>
    <property type="match status" value="1"/>
</dbReference>
<evidence type="ECO:0000313" key="1">
    <source>
        <dbReference type="EMBL" id="GMF44472.1"/>
    </source>
</evidence>
<dbReference type="InterPro" id="IPR036397">
    <property type="entry name" value="RNaseH_sf"/>
</dbReference>